<sequence>MNLIELTVDEVLSMLPFLDQNDRDIIEEKDIDGWQIFNGCDSIYLQEKYNLSMRGADYIEATFTPYAAHDIYPNRFAASMEEVLYRSFSSDCDLPTVDELIAQNRVIFEEYEEDNDMTGPGTSSLLSDE</sequence>
<comment type="caution">
    <text evidence="1">The sequence shown here is derived from an EMBL/GenBank/DDBJ whole genome shotgun (WGS) entry which is preliminary data.</text>
</comment>
<evidence type="ECO:0000313" key="1">
    <source>
        <dbReference type="EMBL" id="KAK6759823.1"/>
    </source>
</evidence>
<accession>A0ABR1EB58</accession>
<proteinExistence type="predicted"/>
<name>A0ABR1EB58_NECAM</name>
<keyword evidence="2" id="KW-1185">Reference proteome</keyword>
<gene>
    <name evidence="1" type="primary">Necator_chrX.g21569</name>
    <name evidence="1" type="ORF">RB195_021408</name>
</gene>
<protein>
    <submittedName>
        <fullName evidence="1">Uncharacterized protein</fullName>
    </submittedName>
</protein>
<evidence type="ECO:0000313" key="2">
    <source>
        <dbReference type="Proteomes" id="UP001303046"/>
    </source>
</evidence>
<dbReference type="Proteomes" id="UP001303046">
    <property type="component" value="Unassembled WGS sequence"/>
</dbReference>
<reference evidence="1 2" key="1">
    <citation type="submission" date="2023-08" db="EMBL/GenBank/DDBJ databases">
        <title>A Necator americanus chromosomal reference genome.</title>
        <authorList>
            <person name="Ilik V."/>
            <person name="Petrzelkova K.J."/>
            <person name="Pardy F."/>
            <person name="Fuh T."/>
            <person name="Niatou-Singa F.S."/>
            <person name="Gouil Q."/>
            <person name="Baker L."/>
            <person name="Ritchie M.E."/>
            <person name="Jex A.R."/>
            <person name="Gazzola D."/>
            <person name="Li H."/>
            <person name="Toshio Fujiwara R."/>
            <person name="Zhan B."/>
            <person name="Aroian R.V."/>
            <person name="Pafco B."/>
            <person name="Schwarz E.M."/>
        </authorList>
    </citation>
    <scope>NUCLEOTIDE SEQUENCE [LARGE SCALE GENOMIC DNA]</scope>
    <source>
        <strain evidence="1 2">Aroian</strain>
        <tissue evidence="1">Whole animal</tissue>
    </source>
</reference>
<dbReference type="EMBL" id="JAVFWL010000006">
    <property type="protein sequence ID" value="KAK6759823.1"/>
    <property type="molecule type" value="Genomic_DNA"/>
</dbReference>
<organism evidence="1 2">
    <name type="scientific">Necator americanus</name>
    <name type="common">Human hookworm</name>
    <dbReference type="NCBI Taxonomy" id="51031"/>
    <lineage>
        <taxon>Eukaryota</taxon>
        <taxon>Metazoa</taxon>
        <taxon>Ecdysozoa</taxon>
        <taxon>Nematoda</taxon>
        <taxon>Chromadorea</taxon>
        <taxon>Rhabditida</taxon>
        <taxon>Rhabditina</taxon>
        <taxon>Rhabditomorpha</taxon>
        <taxon>Strongyloidea</taxon>
        <taxon>Ancylostomatidae</taxon>
        <taxon>Bunostominae</taxon>
        <taxon>Necator</taxon>
    </lineage>
</organism>